<reference evidence="9 10" key="1">
    <citation type="submission" date="2019-09" db="EMBL/GenBank/DDBJ databases">
        <title>Phylogeny of genus Pseudoclavibacter and closely related genus.</title>
        <authorList>
            <person name="Li Y."/>
        </authorList>
    </citation>
    <scope>NUCLEOTIDE SEQUENCE [LARGE SCALE GENOMIC DNA]</scope>
    <source>
        <strain evidence="9 10">DSM 23821</strain>
    </source>
</reference>
<keyword evidence="3 7" id="KW-0812">Transmembrane</keyword>
<evidence type="ECO:0000313" key="9">
    <source>
        <dbReference type="EMBL" id="KAB1655346.1"/>
    </source>
</evidence>
<accession>A0A7J5BPR9</accession>
<dbReference type="InterPro" id="IPR022764">
    <property type="entry name" value="Peptidase_S54_rhomboid_dom"/>
</dbReference>
<evidence type="ECO:0000256" key="1">
    <source>
        <dbReference type="ARBA" id="ARBA00004141"/>
    </source>
</evidence>
<gene>
    <name evidence="9" type="ORF">F8O01_12030</name>
</gene>
<comment type="caution">
    <text evidence="9">The sequence shown here is derived from an EMBL/GenBank/DDBJ whole genome shotgun (WGS) entry which is preliminary data.</text>
</comment>
<keyword evidence="9" id="KW-0645">Protease</keyword>
<keyword evidence="4" id="KW-0378">Hydrolase</keyword>
<keyword evidence="5 7" id="KW-1133">Transmembrane helix</keyword>
<dbReference type="Proteomes" id="UP000467240">
    <property type="component" value="Unassembled WGS sequence"/>
</dbReference>
<evidence type="ECO:0000259" key="8">
    <source>
        <dbReference type="Pfam" id="PF01694"/>
    </source>
</evidence>
<dbReference type="GO" id="GO:0016020">
    <property type="term" value="C:membrane"/>
    <property type="evidence" value="ECO:0007669"/>
    <property type="project" value="UniProtKB-SubCell"/>
</dbReference>
<feature type="transmembrane region" description="Helical" evidence="7">
    <location>
        <begin position="257"/>
        <end position="278"/>
    </location>
</feature>
<keyword evidence="10" id="KW-1185">Reference proteome</keyword>
<dbReference type="InterPro" id="IPR050925">
    <property type="entry name" value="Rhomboid_protease_S54"/>
</dbReference>
<feature type="transmembrane region" description="Helical" evidence="7">
    <location>
        <begin position="181"/>
        <end position="198"/>
    </location>
</feature>
<dbReference type="EMBL" id="WBJZ01000015">
    <property type="protein sequence ID" value="KAB1655346.1"/>
    <property type="molecule type" value="Genomic_DNA"/>
</dbReference>
<dbReference type="OrthoDB" id="9807874at2"/>
<dbReference type="PANTHER" id="PTHR43731">
    <property type="entry name" value="RHOMBOID PROTEASE"/>
    <property type="match status" value="1"/>
</dbReference>
<name>A0A7J5BPR9_9MICO</name>
<dbReference type="GO" id="GO:0004252">
    <property type="term" value="F:serine-type endopeptidase activity"/>
    <property type="evidence" value="ECO:0007669"/>
    <property type="project" value="InterPro"/>
</dbReference>
<dbReference type="RefSeq" id="WP_158041111.1">
    <property type="nucleotide sequence ID" value="NZ_JACCFV010000001.1"/>
</dbReference>
<evidence type="ECO:0000256" key="3">
    <source>
        <dbReference type="ARBA" id="ARBA00022692"/>
    </source>
</evidence>
<feature type="transmembrane region" description="Helical" evidence="7">
    <location>
        <begin position="121"/>
        <end position="145"/>
    </location>
</feature>
<dbReference type="SUPFAM" id="SSF144091">
    <property type="entry name" value="Rhomboid-like"/>
    <property type="match status" value="1"/>
</dbReference>
<dbReference type="Gene3D" id="1.20.1540.10">
    <property type="entry name" value="Rhomboid-like"/>
    <property type="match status" value="1"/>
</dbReference>
<evidence type="ECO:0000256" key="5">
    <source>
        <dbReference type="ARBA" id="ARBA00022989"/>
    </source>
</evidence>
<dbReference type="Pfam" id="PF01694">
    <property type="entry name" value="Rhomboid"/>
    <property type="match status" value="1"/>
</dbReference>
<evidence type="ECO:0000256" key="6">
    <source>
        <dbReference type="ARBA" id="ARBA00023136"/>
    </source>
</evidence>
<feature type="transmembrane region" description="Helical" evidence="7">
    <location>
        <begin position="71"/>
        <end position="95"/>
    </location>
</feature>
<dbReference type="AlphaFoldDB" id="A0A7J5BPR9"/>
<keyword evidence="6 7" id="KW-0472">Membrane</keyword>
<evidence type="ECO:0000313" key="10">
    <source>
        <dbReference type="Proteomes" id="UP000467240"/>
    </source>
</evidence>
<comment type="subcellular location">
    <subcellularLocation>
        <location evidence="1">Membrane</location>
        <topology evidence="1">Multi-pass membrane protein</topology>
    </subcellularLocation>
</comment>
<protein>
    <submittedName>
        <fullName evidence="9">Rhomboid family intramembrane serine protease</fullName>
    </submittedName>
</protein>
<evidence type="ECO:0000256" key="7">
    <source>
        <dbReference type="SAM" id="Phobius"/>
    </source>
</evidence>
<dbReference type="GO" id="GO:0006508">
    <property type="term" value="P:proteolysis"/>
    <property type="evidence" value="ECO:0007669"/>
    <property type="project" value="UniProtKB-KW"/>
</dbReference>
<feature type="domain" description="Peptidase S54 rhomboid" evidence="8">
    <location>
        <begin position="117"/>
        <end position="247"/>
    </location>
</feature>
<feature type="transmembrane region" description="Helical" evidence="7">
    <location>
        <begin position="205"/>
        <end position="222"/>
    </location>
</feature>
<evidence type="ECO:0000256" key="2">
    <source>
        <dbReference type="ARBA" id="ARBA00009045"/>
    </source>
</evidence>
<proteinExistence type="inferred from homology"/>
<feature type="transmembrane region" description="Helical" evidence="7">
    <location>
        <begin position="228"/>
        <end position="245"/>
    </location>
</feature>
<dbReference type="InterPro" id="IPR035952">
    <property type="entry name" value="Rhomboid-like_sf"/>
</dbReference>
<dbReference type="PANTHER" id="PTHR43731:SF14">
    <property type="entry name" value="PRESENILIN-ASSOCIATED RHOMBOID-LIKE PROTEIN, MITOCHONDRIAL"/>
    <property type="match status" value="1"/>
</dbReference>
<comment type="similarity">
    <text evidence="2">Belongs to the peptidase S54 family.</text>
</comment>
<feature type="transmembrane region" description="Helical" evidence="7">
    <location>
        <begin position="157"/>
        <end position="175"/>
    </location>
</feature>
<evidence type="ECO:0000256" key="4">
    <source>
        <dbReference type="ARBA" id="ARBA00022801"/>
    </source>
</evidence>
<sequence>MSAPFDPNHRDNFCYRHPDRQSFVLCQRCGRTICPECQTQAPVGSICPECMKAARGAVPKRSPVRRLRARLGAGAPVVTYSIIAVTALLWLVGLIPGVDLAQPLAYTSAFLTPEHFEPWRLFTATLVHGSIFHVGFNMLTLWLFGRVLEPAYGWWRFLLLWVAAALGGSMLVTIIAPDTAVIGASGAVFGLFGAYFTVMREMRMNTTSLLVLVGMNIVLGFVVPGIAWQAHIGGLLVGLAAGWLLGRDRADSLGKRIRGGVGVGVLGLVCALVSVAVVQLT</sequence>
<organism evidence="9 10">
    <name type="scientific">Pseudoclavibacter chungangensis</name>
    <dbReference type="NCBI Taxonomy" id="587635"/>
    <lineage>
        <taxon>Bacteria</taxon>
        <taxon>Bacillati</taxon>
        <taxon>Actinomycetota</taxon>
        <taxon>Actinomycetes</taxon>
        <taxon>Micrococcales</taxon>
        <taxon>Microbacteriaceae</taxon>
        <taxon>Pseudoclavibacter</taxon>
    </lineage>
</organism>